<dbReference type="HOGENOM" id="CLU_2318412_0_0_9"/>
<keyword evidence="3" id="KW-0732">Signal</keyword>
<dbReference type="GeneID" id="93693157"/>
<keyword evidence="5" id="KW-1185">Reference proteome</keyword>
<dbReference type="PATRIC" id="fig|411473.3.peg.2117"/>
<keyword evidence="2" id="KW-1133">Transmembrane helix</keyword>
<dbReference type="AlphaFoldDB" id="U2LXC5"/>
<keyword evidence="2" id="KW-0472">Membrane</keyword>
<dbReference type="EMBL" id="AWVF01000303">
    <property type="protein sequence ID" value="ERJ91763.1"/>
    <property type="molecule type" value="Genomic_DNA"/>
</dbReference>
<feature type="chain" id="PRO_5004630775" description="CcmD family protein" evidence="3">
    <location>
        <begin position="30"/>
        <end position="99"/>
    </location>
</feature>
<sequence>MQRRWKQVLCSLLGVLLLAGSLLTVPAAAAETTAPQTTAAESTDDAKDSGNTRQIVQTLVIFTVACGVTAFLVMRPSLKKLKAAKEQAASDGNSADKTK</sequence>
<reference evidence="4 5" key="1">
    <citation type="submission" date="2013-07" db="EMBL/GenBank/DDBJ databases">
        <authorList>
            <person name="Weinstock G."/>
            <person name="Sodergren E."/>
            <person name="Wylie T."/>
            <person name="Fulton L."/>
            <person name="Fulton R."/>
            <person name="Fronick C."/>
            <person name="O'Laughlin M."/>
            <person name="Godfrey J."/>
            <person name="Miner T."/>
            <person name="Herter B."/>
            <person name="Appelbaum E."/>
            <person name="Cordes M."/>
            <person name="Lek S."/>
            <person name="Wollam A."/>
            <person name="Pepin K.H."/>
            <person name="Palsikar V.B."/>
            <person name="Mitreva M."/>
            <person name="Wilson R.K."/>
        </authorList>
    </citation>
    <scope>NUCLEOTIDE SEQUENCE [LARGE SCALE GENOMIC DNA]</scope>
    <source>
        <strain evidence="4 5">ATCC 27760</strain>
    </source>
</reference>
<dbReference type="Proteomes" id="UP000016662">
    <property type="component" value="Unassembled WGS sequence"/>
</dbReference>
<accession>U2LXC5</accession>
<evidence type="ECO:0000256" key="2">
    <source>
        <dbReference type="SAM" id="Phobius"/>
    </source>
</evidence>
<dbReference type="RefSeq" id="WP_021680701.1">
    <property type="nucleotide sequence ID" value="NZ_KI260299.1"/>
</dbReference>
<evidence type="ECO:0000313" key="4">
    <source>
        <dbReference type="EMBL" id="ERJ91763.1"/>
    </source>
</evidence>
<feature type="signal peptide" evidence="3">
    <location>
        <begin position="1"/>
        <end position="29"/>
    </location>
</feature>
<feature type="compositionally biased region" description="Low complexity" evidence="1">
    <location>
        <begin position="31"/>
        <end position="41"/>
    </location>
</feature>
<proteinExistence type="predicted"/>
<evidence type="ECO:0000313" key="5">
    <source>
        <dbReference type="Proteomes" id="UP000016662"/>
    </source>
</evidence>
<comment type="caution">
    <text evidence="4">The sequence shown here is derived from an EMBL/GenBank/DDBJ whole genome shotgun (WGS) entry which is preliminary data.</text>
</comment>
<evidence type="ECO:0000256" key="3">
    <source>
        <dbReference type="SAM" id="SignalP"/>
    </source>
</evidence>
<gene>
    <name evidence="4" type="ORF">RUMCAL_02535</name>
</gene>
<feature type="transmembrane region" description="Helical" evidence="2">
    <location>
        <begin position="54"/>
        <end position="74"/>
    </location>
</feature>
<feature type="region of interest" description="Disordered" evidence="1">
    <location>
        <begin position="31"/>
        <end position="50"/>
    </location>
</feature>
<protein>
    <recommendedName>
        <fullName evidence="6">CcmD family protein</fullName>
    </recommendedName>
</protein>
<name>U2LXC5_9FIRM</name>
<organism evidence="4 5">
    <name type="scientific">Ruminococcus callidus ATCC 27760</name>
    <dbReference type="NCBI Taxonomy" id="411473"/>
    <lineage>
        <taxon>Bacteria</taxon>
        <taxon>Bacillati</taxon>
        <taxon>Bacillota</taxon>
        <taxon>Clostridia</taxon>
        <taxon>Eubacteriales</taxon>
        <taxon>Oscillospiraceae</taxon>
        <taxon>Ruminococcus</taxon>
    </lineage>
</organism>
<keyword evidence="2" id="KW-0812">Transmembrane</keyword>
<evidence type="ECO:0008006" key="6">
    <source>
        <dbReference type="Google" id="ProtNLM"/>
    </source>
</evidence>
<dbReference type="STRING" id="411473.RUMCAL_02535"/>
<evidence type="ECO:0000256" key="1">
    <source>
        <dbReference type="SAM" id="MobiDB-lite"/>
    </source>
</evidence>